<gene>
    <name evidence="3" type="primary">pppA</name>
    <name evidence="3" type="ORF">Pla8534_15020</name>
</gene>
<dbReference type="PANTHER" id="PTHR30487">
    <property type="entry name" value="TYPE 4 PREPILIN-LIKE PROTEINS LEADER PEPTIDE-PROCESSING ENZYME"/>
    <property type="match status" value="1"/>
</dbReference>
<feature type="transmembrane region" description="Helical" evidence="1">
    <location>
        <begin position="184"/>
        <end position="202"/>
    </location>
</feature>
<dbReference type="RefSeq" id="WP_197443070.1">
    <property type="nucleotide sequence ID" value="NZ_CP036433.1"/>
</dbReference>
<reference evidence="3 4" key="1">
    <citation type="submission" date="2019-02" db="EMBL/GenBank/DDBJ databases">
        <title>Deep-cultivation of Planctomycetes and their phenomic and genomic characterization uncovers novel biology.</title>
        <authorList>
            <person name="Wiegand S."/>
            <person name="Jogler M."/>
            <person name="Boedeker C."/>
            <person name="Pinto D."/>
            <person name="Vollmers J."/>
            <person name="Rivas-Marin E."/>
            <person name="Kohn T."/>
            <person name="Peeters S.H."/>
            <person name="Heuer A."/>
            <person name="Rast P."/>
            <person name="Oberbeckmann S."/>
            <person name="Bunk B."/>
            <person name="Jeske O."/>
            <person name="Meyerdierks A."/>
            <person name="Storesund J.E."/>
            <person name="Kallscheuer N."/>
            <person name="Luecker S."/>
            <person name="Lage O.M."/>
            <person name="Pohl T."/>
            <person name="Merkel B.J."/>
            <person name="Hornburger P."/>
            <person name="Mueller R.-W."/>
            <person name="Bruemmer F."/>
            <person name="Labrenz M."/>
            <person name="Spormann A.M."/>
            <person name="Op den Camp H."/>
            <person name="Overmann J."/>
            <person name="Amann R."/>
            <person name="Jetten M.S.M."/>
            <person name="Mascher T."/>
            <person name="Medema M.H."/>
            <person name="Devos D.P."/>
            <person name="Kaster A.-K."/>
            <person name="Ovreas L."/>
            <person name="Rohde M."/>
            <person name="Galperin M.Y."/>
            <person name="Jogler C."/>
        </authorList>
    </citation>
    <scope>NUCLEOTIDE SEQUENCE [LARGE SCALE GENOMIC DNA]</scope>
    <source>
        <strain evidence="3 4">Pla85_3_4</strain>
    </source>
</reference>
<proteinExistence type="predicted"/>
<keyword evidence="1" id="KW-0812">Transmembrane</keyword>
<dbReference type="KEGG" id="lcre:Pla8534_15020"/>
<feature type="transmembrane region" description="Helical" evidence="1">
    <location>
        <begin position="247"/>
        <end position="267"/>
    </location>
</feature>
<evidence type="ECO:0000313" key="3">
    <source>
        <dbReference type="EMBL" id="QDU93720.1"/>
    </source>
</evidence>
<dbReference type="PANTHER" id="PTHR30487:SF0">
    <property type="entry name" value="PREPILIN LEADER PEPTIDASE_N-METHYLTRANSFERASE-RELATED"/>
    <property type="match status" value="1"/>
</dbReference>
<protein>
    <submittedName>
        <fullName evidence="3">Leader peptidase PppA</fullName>
    </submittedName>
</protein>
<feature type="transmembrane region" description="Helical" evidence="1">
    <location>
        <begin position="209"/>
        <end position="227"/>
    </location>
</feature>
<feature type="transmembrane region" description="Helical" evidence="1">
    <location>
        <begin position="64"/>
        <end position="85"/>
    </location>
</feature>
<accession>A0A518DPE8</accession>
<evidence type="ECO:0000313" key="4">
    <source>
        <dbReference type="Proteomes" id="UP000317648"/>
    </source>
</evidence>
<dbReference type="InterPro" id="IPR010627">
    <property type="entry name" value="Prepilin_pept_A24_N"/>
</dbReference>
<sequence length="343" mass="36917">MSSVARFFRRRWPILLPLGVLLAAWLAYAVISPAITGALQGGRTGLHGDMVWFELRQAFLQRSLAAFVWLWFFMLGGAIGSYLNVVVWRVPRGMSVAGGGSKCPFCRTPIRKTDNIPVLGWLRLNGRCRACRLPIAARYPIVELVMGLTFLSVAIAGPLDLAHPLESGIQSLILDGQWRPAASYAWQVTLLTLLLGAGLILYDGFPIPWSFAIFAFLVGTCAPLAYGELYPVEWGSGPGFPAWSRTPLTMAVGLAAGILLGAGVHLLTNFSSGPAGQRAGGVMLAFAIAGLYLGWQAVLTTAATTLLLTLAGRLVLGQTTVVLALFAAAWVQTICGKWMSLWW</sequence>
<keyword evidence="1" id="KW-0472">Membrane</keyword>
<dbReference type="GO" id="GO:0004190">
    <property type="term" value="F:aspartic-type endopeptidase activity"/>
    <property type="evidence" value="ECO:0007669"/>
    <property type="project" value="TreeGrafter"/>
</dbReference>
<dbReference type="Proteomes" id="UP000317648">
    <property type="component" value="Chromosome"/>
</dbReference>
<dbReference type="GO" id="GO:0005886">
    <property type="term" value="C:plasma membrane"/>
    <property type="evidence" value="ECO:0007669"/>
    <property type="project" value="TreeGrafter"/>
</dbReference>
<dbReference type="AlphaFoldDB" id="A0A518DPE8"/>
<keyword evidence="1" id="KW-1133">Transmembrane helix</keyword>
<feature type="transmembrane region" description="Helical" evidence="1">
    <location>
        <begin position="310"/>
        <end position="331"/>
    </location>
</feature>
<dbReference type="Pfam" id="PF06750">
    <property type="entry name" value="A24_N_bact"/>
    <property type="match status" value="1"/>
</dbReference>
<organism evidence="3 4">
    <name type="scientific">Lignipirellula cremea</name>
    <dbReference type="NCBI Taxonomy" id="2528010"/>
    <lineage>
        <taxon>Bacteria</taxon>
        <taxon>Pseudomonadati</taxon>
        <taxon>Planctomycetota</taxon>
        <taxon>Planctomycetia</taxon>
        <taxon>Pirellulales</taxon>
        <taxon>Pirellulaceae</taxon>
        <taxon>Lignipirellula</taxon>
    </lineage>
</organism>
<evidence type="ECO:0000259" key="2">
    <source>
        <dbReference type="Pfam" id="PF06750"/>
    </source>
</evidence>
<dbReference type="EMBL" id="CP036433">
    <property type="protein sequence ID" value="QDU93720.1"/>
    <property type="molecule type" value="Genomic_DNA"/>
</dbReference>
<dbReference type="InterPro" id="IPR050882">
    <property type="entry name" value="Prepilin_peptidase/N-MTase"/>
</dbReference>
<feature type="transmembrane region" description="Helical" evidence="1">
    <location>
        <begin position="139"/>
        <end position="159"/>
    </location>
</feature>
<evidence type="ECO:0000256" key="1">
    <source>
        <dbReference type="SAM" id="Phobius"/>
    </source>
</evidence>
<dbReference type="GO" id="GO:0006465">
    <property type="term" value="P:signal peptide processing"/>
    <property type="evidence" value="ECO:0007669"/>
    <property type="project" value="TreeGrafter"/>
</dbReference>
<feature type="domain" description="Prepilin peptidase A24 N-terminal" evidence="2">
    <location>
        <begin position="75"/>
        <end position="155"/>
    </location>
</feature>
<name>A0A518DPE8_9BACT</name>
<keyword evidence="4" id="KW-1185">Reference proteome</keyword>
<feature type="transmembrane region" description="Helical" evidence="1">
    <location>
        <begin position="279"/>
        <end position="298"/>
    </location>
</feature>